<dbReference type="InterPro" id="IPR036291">
    <property type="entry name" value="NAD(P)-bd_dom_sf"/>
</dbReference>
<evidence type="ECO:0000256" key="1">
    <source>
        <dbReference type="ARBA" id="ARBA00023125"/>
    </source>
</evidence>
<accession>A0A080ZG70</accession>
<feature type="domain" description="HTH CENPB-type" evidence="3">
    <location>
        <begin position="65"/>
        <end position="139"/>
    </location>
</feature>
<organism evidence="4 5">
    <name type="scientific">Phytophthora nicotianae P1976</name>
    <dbReference type="NCBI Taxonomy" id="1317066"/>
    <lineage>
        <taxon>Eukaryota</taxon>
        <taxon>Sar</taxon>
        <taxon>Stramenopiles</taxon>
        <taxon>Oomycota</taxon>
        <taxon>Peronosporomycetes</taxon>
        <taxon>Peronosporales</taxon>
        <taxon>Peronosporaceae</taxon>
        <taxon>Phytophthora</taxon>
    </lineage>
</organism>
<comment type="similarity">
    <text evidence="2">Belongs to the short-chain dehydrogenases/reductases (SDR) family.</text>
</comment>
<dbReference type="PROSITE" id="PS51253">
    <property type="entry name" value="HTH_CENPB"/>
    <property type="match status" value="1"/>
</dbReference>
<sequence length="434" mass="47887">MGKWLTVEEKYQLIVKHRRNPGLSQVKLAQWAMAAFNLERAPSANTVKKILLTAEEIEEKHRLGVTKRGRDVVSPELETALKSFVDTCNAENVRLSRKLLVQKAQEIVAELPPERRPKLGLSVGWMTNFMARNGIRFREFRRRRVEDTSGLVDNAAVSTEGQPQRTLTDVTDHLALARNTPGRQIVRVDTTIETPRVTELVSGPIQKTVMITGASRGIGLAFVKHYTQEGWNVIAAVRDVNTADEVKSLYPWRLIPLDVADQQSIEEIATMLRGVAIDLLINNAGASGLYSLNETTSEDCLRQFQVNALGPLLVTRALLPNLRLAVSARGFSFVAQVTSRIGSISDNSSGGAYAHRASKGALNVFTKSLAIDLEPQKIGCLLLHPGNVNTAYNNFNGAVEPEESVEGMVRLIDRAKLGDPLQLLHFGKGDIIDW</sequence>
<dbReference type="PANTHER" id="PTHR45458:SF1">
    <property type="entry name" value="SHORT CHAIN DEHYDROGENASE"/>
    <property type="match status" value="1"/>
</dbReference>
<dbReference type="Pfam" id="PF03221">
    <property type="entry name" value="HTH_Tnp_Tc5"/>
    <property type="match status" value="1"/>
</dbReference>
<proteinExistence type="inferred from homology"/>
<protein>
    <recommendedName>
        <fullName evidence="3">HTH CENPB-type domain-containing protein</fullName>
    </recommendedName>
</protein>
<dbReference type="GO" id="GO:0016616">
    <property type="term" value="F:oxidoreductase activity, acting on the CH-OH group of donors, NAD or NADP as acceptor"/>
    <property type="evidence" value="ECO:0007669"/>
    <property type="project" value="TreeGrafter"/>
</dbReference>
<dbReference type="InterPro" id="IPR002347">
    <property type="entry name" value="SDR_fam"/>
</dbReference>
<dbReference type="Gene3D" id="1.10.10.60">
    <property type="entry name" value="Homeodomain-like"/>
    <property type="match status" value="2"/>
</dbReference>
<evidence type="ECO:0000259" key="3">
    <source>
        <dbReference type="PROSITE" id="PS51253"/>
    </source>
</evidence>
<reference evidence="4 5" key="1">
    <citation type="submission" date="2013-11" db="EMBL/GenBank/DDBJ databases">
        <title>The Genome Sequence of Phytophthora parasitica P1976.</title>
        <authorList>
            <consortium name="The Broad Institute Genomics Platform"/>
            <person name="Russ C."/>
            <person name="Tyler B."/>
            <person name="Panabieres F."/>
            <person name="Shan W."/>
            <person name="Tripathy S."/>
            <person name="Grunwald N."/>
            <person name="Machado M."/>
            <person name="Johnson C.S."/>
            <person name="Walker B."/>
            <person name="Young S."/>
            <person name="Zeng Q."/>
            <person name="Gargeya S."/>
            <person name="Fitzgerald M."/>
            <person name="Haas B."/>
            <person name="Abouelleil A."/>
            <person name="Allen A.W."/>
            <person name="Alvarado L."/>
            <person name="Arachchi H.M."/>
            <person name="Berlin A.M."/>
            <person name="Chapman S.B."/>
            <person name="Gainer-Dewar J."/>
            <person name="Goldberg J."/>
            <person name="Griggs A."/>
            <person name="Gujja S."/>
            <person name="Hansen M."/>
            <person name="Howarth C."/>
            <person name="Imamovic A."/>
            <person name="Ireland A."/>
            <person name="Larimer J."/>
            <person name="McCowan C."/>
            <person name="Murphy C."/>
            <person name="Pearson M."/>
            <person name="Poon T.W."/>
            <person name="Priest M."/>
            <person name="Roberts A."/>
            <person name="Saif S."/>
            <person name="Shea T."/>
            <person name="Sisk P."/>
            <person name="Sykes S."/>
            <person name="Wortman J."/>
            <person name="Nusbaum C."/>
            <person name="Birren B."/>
        </authorList>
    </citation>
    <scope>NUCLEOTIDE SEQUENCE [LARGE SCALE GENOMIC DNA]</scope>
    <source>
        <strain evidence="4 5">P1976</strain>
    </source>
</reference>
<evidence type="ECO:0000313" key="5">
    <source>
        <dbReference type="Proteomes" id="UP000028582"/>
    </source>
</evidence>
<keyword evidence="1" id="KW-0238">DNA-binding</keyword>
<dbReference type="OrthoDB" id="1933717at2759"/>
<comment type="caution">
    <text evidence="4">The sequence shown here is derived from an EMBL/GenBank/DDBJ whole genome shotgun (WGS) entry which is preliminary data.</text>
</comment>
<dbReference type="InterPro" id="IPR006600">
    <property type="entry name" value="HTH_CenpB_DNA-bd_dom"/>
</dbReference>
<dbReference type="PRINTS" id="PR00080">
    <property type="entry name" value="SDRFAMILY"/>
</dbReference>
<dbReference type="SUPFAM" id="SSF51735">
    <property type="entry name" value="NAD(P)-binding Rossmann-fold domains"/>
    <property type="match status" value="1"/>
</dbReference>
<evidence type="ECO:0000256" key="2">
    <source>
        <dbReference type="RuleBase" id="RU000363"/>
    </source>
</evidence>
<dbReference type="CDD" id="cd05325">
    <property type="entry name" value="carb_red_sniffer_like_SDR_c"/>
    <property type="match status" value="1"/>
</dbReference>
<dbReference type="PRINTS" id="PR00081">
    <property type="entry name" value="GDHRDH"/>
</dbReference>
<gene>
    <name evidence="4" type="ORF">F444_17058</name>
</gene>
<dbReference type="AlphaFoldDB" id="A0A080ZG70"/>
<dbReference type="InterPro" id="IPR009057">
    <property type="entry name" value="Homeodomain-like_sf"/>
</dbReference>
<name>A0A080ZG70_PHYNI</name>
<dbReference type="GO" id="GO:0003677">
    <property type="term" value="F:DNA binding"/>
    <property type="evidence" value="ECO:0007669"/>
    <property type="project" value="UniProtKB-KW"/>
</dbReference>
<evidence type="ECO:0000313" key="4">
    <source>
        <dbReference type="EMBL" id="ETO65631.1"/>
    </source>
</evidence>
<dbReference type="PANTHER" id="PTHR45458">
    <property type="entry name" value="SHORT-CHAIN DEHYDROGENASE/REDUCTASE SDR"/>
    <property type="match status" value="1"/>
</dbReference>
<dbReference type="InterPro" id="IPR052184">
    <property type="entry name" value="SDR_enzymes"/>
</dbReference>
<dbReference type="SUPFAM" id="SSF46689">
    <property type="entry name" value="Homeodomain-like"/>
    <property type="match status" value="1"/>
</dbReference>
<dbReference type="Proteomes" id="UP000028582">
    <property type="component" value="Unassembled WGS sequence"/>
</dbReference>
<dbReference type="Pfam" id="PF00106">
    <property type="entry name" value="adh_short"/>
    <property type="match status" value="1"/>
</dbReference>
<dbReference type="Gene3D" id="3.40.50.720">
    <property type="entry name" value="NAD(P)-binding Rossmann-like Domain"/>
    <property type="match status" value="1"/>
</dbReference>
<dbReference type="EMBL" id="ANJA01003175">
    <property type="protein sequence ID" value="ETO65631.1"/>
    <property type="molecule type" value="Genomic_DNA"/>
</dbReference>